<evidence type="ECO:0000313" key="2">
    <source>
        <dbReference type="EMBL" id="KAL2827891.1"/>
    </source>
</evidence>
<evidence type="ECO:0000256" key="1">
    <source>
        <dbReference type="SAM" id="SignalP"/>
    </source>
</evidence>
<name>A0ABR4IJG9_9EURO</name>
<evidence type="ECO:0008006" key="4">
    <source>
        <dbReference type="Google" id="ProtNLM"/>
    </source>
</evidence>
<feature type="signal peptide" evidence="1">
    <location>
        <begin position="1"/>
        <end position="18"/>
    </location>
</feature>
<evidence type="ECO:0000313" key="3">
    <source>
        <dbReference type="Proteomes" id="UP001610446"/>
    </source>
</evidence>
<protein>
    <recommendedName>
        <fullName evidence="4">Secreted protein</fullName>
    </recommendedName>
</protein>
<keyword evidence="3" id="KW-1185">Reference proteome</keyword>
<reference evidence="2 3" key="1">
    <citation type="submission" date="2024-07" db="EMBL/GenBank/DDBJ databases">
        <title>Section-level genome sequencing and comparative genomics of Aspergillus sections Usti and Cavernicolus.</title>
        <authorList>
            <consortium name="Lawrence Berkeley National Laboratory"/>
            <person name="Nybo J.L."/>
            <person name="Vesth T.C."/>
            <person name="Theobald S."/>
            <person name="Frisvad J.C."/>
            <person name="Larsen T.O."/>
            <person name="Kjaerboelling I."/>
            <person name="Rothschild-Mancinelli K."/>
            <person name="Lyhne E.K."/>
            <person name="Kogle M.E."/>
            <person name="Barry K."/>
            <person name="Clum A."/>
            <person name="Na H."/>
            <person name="Ledsgaard L."/>
            <person name="Lin J."/>
            <person name="Lipzen A."/>
            <person name="Kuo A."/>
            <person name="Riley R."/>
            <person name="Mondo S."/>
            <person name="Labutti K."/>
            <person name="Haridas S."/>
            <person name="Pangalinan J."/>
            <person name="Salamov A.A."/>
            <person name="Simmons B.A."/>
            <person name="Magnuson J.K."/>
            <person name="Chen J."/>
            <person name="Drula E."/>
            <person name="Henrissat B."/>
            <person name="Wiebenga A."/>
            <person name="Lubbers R.J."/>
            <person name="Gomes A.C."/>
            <person name="Makela M.R."/>
            <person name="Stajich J."/>
            <person name="Grigoriev I.V."/>
            <person name="Mortensen U.H."/>
            <person name="De Vries R.P."/>
            <person name="Baker S.E."/>
            <person name="Andersen M.R."/>
        </authorList>
    </citation>
    <scope>NUCLEOTIDE SEQUENCE [LARGE SCALE GENOMIC DNA]</scope>
    <source>
        <strain evidence="2 3">CBS 123904</strain>
    </source>
</reference>
<dbReference type="Proteomes" id="UP001610446">
    <property type="component" value="Unassembled WGS sequence"/>
</dbReference>
<dbReference type="EMBL" id="JBFXLU010000382">
    <property type="protein sequence ID" value="KAL2827891.1"/>
    <property type="molecule type" value="Genomic_DNA"/>
</dbReference>
<gene>
    <name evidence="2" type="ORF">BJY01DRAFT_228863</name>
</gene>
<feature type="chain" id="PRO_5046854230" description="Secreted protein" evidence="1">
    <location>
        <begin position="19"/>
        <end position="91"/>
    </location>
</feature>
<comment type="caution">
    <text evidence="2">The sequence shown here is derived from an EMBL/GenBank/DDBJ whole genome shotgun (WGS) entry which is preliminary data.</text>
</comment>
<organism evidence="2 3">
    <name type="scientific">Aspergillus pseudoustus</name>
    <dbReference type="NCBI Taxonomy" id="1810923"/>
    <lineage>
        <taxon>Eukaryota</taxon>
        <taxon>Fungi</taxon>
        <taxon>Dikarya</taxon>
        <taxon>Ascomycota</taxon>
        <taxon>Pezizomycotina</taxon>
        <taxon>Eurotiomycetes</taxon>
        <taxon>Eurotiomycetidae</taxon>
        <taxon>Eurotiales</taxon>
        <taxon>Aspergillaceae</taxon>
        <taxon>Aspergillus</taxon>
        <taxon>Aspergillus subgen. Nidulantes</taxon>
    </lineage>
</organism>
<keyword evidence="1" id="KW-0732">Signal</keyword>
<proteinExistence type="predicted"/>
<accession>A0ABR4IJG9</accession>
<sequence>MTGFSSVLLLLLLQSTYEWRFEGLARSKWRAQVSVAIGDIRVWPIRTPCSQTTSAIKILRRVHSSVPKQSRGRWFNPGSPHFHFFSHRQGL</sequence>